<evidence type="ECO:0000313" key="2">
    <source>
        <dbReference type="Proteomes" id="UP000270296"/>
    </source>
</evidence>
<reference evidence="3" key="1">
    <citation type="submission" date="2016-06" db="UniProtKB">
        <authorList>
            <consortium name="WormBaseParasite"/>
        </authorList>
    </citation>
    <scope>IDENTIFICATION</scope>
</reference>
<evidence type="ECO:0000313" key="1">
    <source>
        <dbReference type="EMBL" id="VDP47402.1"/>
    </source>
</evidence>
<proteinExistence type="predicted"/>
<dbReference type="WBParaSite" id="SBAD_0001273801-mRNA-1">
    <property type="protein sequence ID" value="SBAD_0001273801-mRNA-1"/>
    <property type="gene ID" value="SBAD_0001273801"/>
</dbReference>
<accession>A0A183J8Y4</accession>
<dbReference type="Proteomes" id="UP000270296">
    <property type="component" value="Unassembled WGS sequence"/>
</dbReference>
<sequence>MLFVLPLSYYLTLISRIMSVFRERIGRAR</sequence>
<gene>
    <name evidence="1" type="ORF">SBAD_LOCUS12332</name>
</gene>
<protein>
    <submittedName>
        <fullName evidence="3">Amino acid ABC transporter permease</fullName>
    </submittedName>
</protein>
<organism evidence="3">
    <name type="scientific">Soboliphyme baturini</name>
    <dbReference type="NCBI Taxonomy" id="241478"/>
    <lineage>
        <taxon>Eukaryota</taxon>
        <taxon>Metazoa</taxon>
        <taxon>Ecdysozoa</taxon>
        <taxon>Nematoda</taxon>
        <taxon>Enoplea</taxon>
        <taxon>Dorylaimia</taxon>
        <taxon>Dioctophymatida</taxon>
        <taxon>Dioctophymatoidea</taxon>
        <taxon>Soboliphymatidae</taxon>
        <taxon>Soboliphyme</taxon>
    </lineage>
</organism>
<keyword evidence="2" id="KW-1185">Reference proteome</keyword>
<dbReference type="AlphaFoldDB" id="A0A183J8Y4"/>
<name>A0A183J8Y4_9BILA</name>
<dbReference type="EMBL" id="UZAM01017492">
    <property type="protein sequence ID" value="VDP47402.1"/>
    <property type="molecule type" value="Genomic_DNA"/>
</dbReference>
<evidence type="ECO:0000313" key="3">
    <source>
        <dbReference type="WBParaSite" id="SBAD_0001273801-mRNA-1"/>
    </source>
</evidence>
<reference evidence="1 2" key="2">
    <citation type="submission" date="2018-11" db="EMBL/GenBank/DDBJ databases">
        <authorList>
            <consortium name="Pathogen Informatics"/>
        </authorList>
    </citation>
    <scope>NUCLEOTIDE SEQUENCE [LARGE SCALE GENOMIC DNA]</scope>
</reference>